<protein>
    <submittedName>
        <fullName evidence="1">Uncharacterized protein</fullName>
    </submittedName>
</protein>
<name>A0ACA8D1W9_9ENTR</name>
<evidence type="ECO:0000313" key="2">
    <source>
        <dbReference type="Proteomes" id="UP000215286"/>
    </source>
</evidence>
<organism evidence="1 2">
    <name type="scientific">Citrobacter farmeri</name>
    <dbReference type="NCBI Taxonomy" id="67824"/>
    <lineage>
        <taxon>Bacteria</taxon>
        <taxon>Pseudomonadati</taxon>
        <taxon>Pseudomonadota</taxon>
        <taxon>Gammaproteobacteria</taxon>
        <taxon>Enterobacterales</taxon>
        <taxon>Enterobacteriaceae</taxon>
        <taxon>Citrobacter</taxon>
    </lineage>
</organism>
<dbReference type="Proteomes" id="UP000215286">
    <property type="component" value="Chromosome"/>
</dbReference>
<proteinExistence type="predicted"/>
<gene>
    <name evidence="1" type="ORF">CI104_03595</name>
</gene>
<accession>A0ACA8D1W9</accession>
<keyword evidence="2" id="KW-1185">Reference proteome</keyword>
<evidence type="ECO:0000313" key="1">
    <source>
        <dbReference type="EMBL" id="AST78231.1"/>
    </source>
</evidence>
<dbReference type="EMBL" id="CP022695">
    <property type="protein sequence ID" value="AST78231.1"/>
    <property type="molecule type" value="Genomic_DNA"/>
</dbReference>
<sequence>MTIKSTKFLLSNNTRNVFLDAMKGLAIIFVVWGHAIQYIKKDGVSFFDNPLFIIIYSFHMPFFMIISGYLFHFSLSRHSGLTLSLKKIKQLLIPAISWFVIESVLIGFNTHFKNIFYGSIYLDIKNILYGSTYFLWFLTSLFVLSIVYIACHSIKEKYAPHMFTIIFILSLFCGDDWSMDKVKFMAPYFMMGILVCKHMDFILKNKHVIGFLSIGTWMVMLLLWDKQYYIYITPMSYFNVDFWQHTKIIMFRYIIGFAGSFSMAYLCYFIISKDNIFSRFISFFGLYTLPIYAISTLIIYRITNEIDINNICENTYVYNLIITTFFSLFILLLCILIANLIKRNALISAILFGGR</sequence>
<reference evidence="1" key="1">
    <citation type="submission" date="2017-08" db="EMBL/GenBank/DDBJ databases">
        <title>Real-time genomic and epidemiological investigation of a multi-institutional outbreak of KPC-producing Enterobacteriaceae reveals complex transmission dynamics and informs management responses.</title>
        <authorList>
            <person name="Kwong J.C."/>
            <person name="Lane C."/>
            <person name="Romanes F."/>
            <person name="Goncalves da Silva A."/>
            <person name="Easton M."/>
            <person name="Cronin K."/>
            <person name="Waters M.J."/>
            <person name="Tomita T."/>
            <person name="Stevens K."/>
            <person name="Schultz M.B."/>
            <person name="Baines S.L."/>
            <person name="Sherry N.L."/>
            <person name="Carter G."/>
            <person name="Mu A."/>
            <person name="Sait M."/>
            <person name="Ballard S.A."/>
            <person name="Seemann T."/>
            <person name="Stinear T.P."/>
            <person name="Howden B.P."/>
        </authorList>
    </citation>
    <scope>NUCLEOTIDE SEQUENCE</scope>
    <source>
        <strain evidence="1">AUSMDU00008141</strain>
    </source>
</reference>